<proteinExistence type="inferred from homology"/>
<evidence type="ECO:0000259" key="11">
    <source>
        <dbReference type="Pfam" id="PF04042"/>
    </source>
</evidence>
<dbReference type="InterPro" id="IPR040663">
    <property type="entry name" value="DNA_pol_D_N"/>
</dbReference>
<sequence length="564" mass="61819">MAHLRQKTRLHQPQVLRRVCASKQPSFVLTPAAIDTPRELLPNHHQLDNTLSSLQNHGPKMVTLDEATALLQKPADAAAASSTLVRAPSQYKPLSTFILPKERSYQQQYADVYFLRLTSIKPAVDAVAAEAWDGTVIGGEEARHVNRVLDVRQGELCWVTGTVYMDMPLKPNILEDVSKDRWISAPISTDRYYSDDVEKDQIMLEDDSGRIRLVGDVLKSIHLVTGCIIGVMGTENASGELEVIDVKFPDLAPQPSRWSLTQPPPSSEDHDMSGTTPSQQKPSSKIAIVSGLTFSGTDASYALELSLLLEFLLGEALSPETQSQITNISRLVISGNSISTTAANPALKDDATNGNKKATVKKYGYDASAYNPLPSQLFDEFLADLLPSMPVTLMPGAQDPANASYPQQPIHSAMFPRARPYAAGPDAKEAGWFDTTTNPWEAEVDGWRMLGTGGQNVDDVFKYVDSDDRLGMMEAMCRWRCSAPTAPDTLWAYPFQDNDPFVMKDAPHVFFVGCQPEFGTRVIQGADGQTTRLITVPSFSETKEIVLVDTETLEVSKVKISAAS</sequence>
<dbReference type="GO" id="GO:0043625">
    <property type="term" value="C:delta DNA polymerase complex"/>
    <property type="evidence" value="ECO:0007669"/>
    <property type="project" value="TreeGrafter"/>
</dbReference>
<comment type="subcellular location">
    <subcellularLocation>
        <location evidence="1">Nucleus</location>
    </subcellularLocation>
</comment>
<dbReference type="EC" id="2.7.7.7" evidence="3"/>
<comment type="similarity">
    <text evidence="2">Belongs to the DNA polymerase delta/II small subunit family.</text>
</comment>
<keyword evidence="14" id="KW-1185">Reference proteome</keyword>
<feature type="domain" description="DNA polymerase delta subunit OB-fold" evidence="12">
    <location>
        <begin position="108"/>
        <end position="246"/>
    </location>
</feature>
<evidence type="ECO:0000256" key="9">
    <source>
        <dbReference type="ARBA" id="ARBA00049244"/>
    </source>
</evidence>
<dbReference type="GO" id="GO:0003677">
    <property type="term" value="F:DNA binding"/>
    <property type="evidence" value="ECO:0007669"/>
    <property type="project" value="InterPro"/>
</dbReference>
<dbReference type="Gene3D" id="3.60.21.50">
    <property type="match status" value="1"/>
</dbReference>
<keyword evidence="7" id="KW-0239">DNA-directed DNA polymerase</keyword>
<feature type="domain" description="DNA polymerase alpha/delta/epsilon subunit B" evidence="11">
    <location>
        <begin position="286"/>
        <end position="520"/>
    </location>
</feature>
<dbReference type="Gene3D" id="2.40.50.430">
    <property type="match status" value="1"/>
</dbReference>
<evidence type="ECO:0000256" key="2">
    <source>
        <dbReference type="ARBA" id="ARBA00006035"/>
    </source>
</evidence>
<evidence type="ECO:0000313" key="14">
    <source>
        <dbReference type="Proteomes" id="UP000711996"/>
    </source>
</evidence>
<evidence type="ECO:0000256" key="3">
    <source>
        <dbReference type="ARBA" id="ARBA00012417"/>
    </source>
</evidence>
<organism evidence="13 14">
    <name type="scientific">Colletotrichum siamense</name>
    <name type="common">Anthracnose fungus</name>
    <dbReference type="NCBI Taxonomy" id="690259"/>
    <lineage>
        <taxon>Eukaryota</taxon>
        <taxon>Fungi</taxon>
        <taxon>Dikarya</taxon>
        <taxon>Ascomycota</taxon>
        <taxon>Pezizomycotina</taxon>
        <taxon>Sordariomycetes</taxon>
        <taxon>Hypocreomycetidae</taxon>
        <taxon>Glomerellales</taxon>
        <taxon>Glomerellaceae</taxon>
        <taxon>Colletotrichum</taxon>
        <taxon>Colletotrichum gloeosporioides species complex</taxon>
    </lineage>
</organism>
<dbReference type="Pfam" id="PF18018">
    <property type="entry name" value="DNA_pol_D_N"/>
    <property type="match status" value="1"/>
</dbReference>
<evidence type="ECO:0000256" key="6">
    <source>
        <dbReference type="ARBA" id="ARBA00022705"/>
    </source>
</evidence>
<dbReference type="EMBL" id="QPMT01000037">
    <property type="protein sequence ID" value="KAF4853096.1"/>
    <property type="molecule type" value="Genomic_DNA"/>
</dbReference>
<dbReference type="Pfam" id="PF04042">
    <property type="entry name" value="DNA_pol_E_B"/>
    <property type="match status" value="1"/>
</dbReference>
<keyword evidence="4" id="KW-0808">Transferase</keyword>
<protein>
    <recommendedName>
        <fullName evidence="3">DNA-directed DNA polymerase</fullName>
        <ecNumber evidence="3">2.7.7.7</ecNumber>
    </recommendedName>
</protein>
<name>A0A9P5ELI9_COLSI</name>
<dbReference type="PANTHER" id="PTHR10416">
    <property type="entry name" value="DNA POLYMERASE DELTA SUBUNIT 2"/>
    <property type="match status" value="1"/>
</dbReference>
<gene>
    <name evidence="13" type="primary">POL31</name>
    <name evidence="13" type="ORF">CGCSCA2_v010097</name>
</gene>
<comment type="caution">
    <text evidence="13">The sequence shown here is derived from an EMBL/GenBank/DDBJ whole genome shotgun (WGS) entry which is preliminary data.</text>
</comment>
<dbReference type="OrthoDB" id="3763at2759"/>
<dbReference type="FunFam" id="2.40.50.430:FF:000002">
    <property type="entry name" value="DNA polymerase delta subunit"/>
    <property type="match status" value="1"/>
</dbReference>
<dbReference type="GO" id="GO:0003887">
    <property type="term" value="F:DNA-directed DNA polymerase activity"/>
    <property type="evidence" value="ECO:0007669"/>
    <property type="project" value="UniProtKB-KW"/>
</dbReference>
<evidence type="ECO:0000256" key="8">
    <source>
        <dbReference type="ARBA" id="ARBA00023242"/>
    </source>
</evidence>
<evidence type="ECO:0000259" key="12">
    <source>
        <dbReference type="Pfam" id="PF18018"/>
    </source>
</evidence>
<dbReference type="InterPro" id="IPR007185">
    <property type="entry name" value="DNA_pol_a/d/e_bsu"/>
</dbReference>
<dbReference type="InterPro" id="IPR024826">
    <property type="entry name" value="DNA_pol_delta/II_ssu"/>
</dbReference>
<comment type="catalytic activity">
    <reaction evidence="9">
        <text>DNA(n) + a 2'-deoxyribonucleoside 5'-triphosphate = DNA(n+1) + diphosphate</text>
        <dbReference type="Rhea" id="RHEA:22508"/>
        <dbReference type="Rhea" id="RHEA-COMP:17339"/>
        <dbReference type="Rhea" id="RHEA-COMP:17340"/>
        <dbReference type="ChEBI" id="CHEBI:33019"/>
        <dbReference type="ChEBI" id="CHEBI:61560"/>
        <dbReference type="ChEBI" id="CHEBI:173112"/>
        <dbReference type="EC" id="2.7.7.7"/>
    </reaction>
</comment>
<keyword evidence="8" id="KW-0539">Nucleus</keyword>
<dbReference type="Proteomes" id="UP000711996">
    <property type="component" value="Unassembled WGS sequence"/>
</dbReference>
<dbReference type="FunFam" id="3.60.21.50:FF:000006">
    <property type="entry name" value="DNA polymerase delta subunit 2, putative"/>
    <property type="match status" value="1"/>
</dbReference>
<reference evidence="13" key="1">
    <citation type="submission" date="2019-06" db="EMBL/GenBank/DDBJ databases">
        <authorList>
            <person name="Gan P."/>
            <person name="Shirasu K."/>
        </authorList>
    </citation>
    <scope>NUCLEOTIDE SEQUENCE [LARGE SCALE GENOMIC DNA]</scope>
    <source>
        <strain evidence="13">CAD2</strain>
    </source>
</reference>
<keyword evidence="6" id="KW-0235">DNA replication</keyword>
<feature type="region of interest" description="Disordered" evidence="10">
    <location>
        <begin position="254"/>
        <end position="284"/>
    </location>
</feature>
<keyword evidence="5" id="KW-0548">Nucleotidyltransferase</keyword>
<evidence type="ECO:0000256" key="5">
    <source>
        <dbReference type="ARBA" id="ARBA00022695"/>
    </source>
</evidence>
<evidence type="ECO:0000256" key="7">
    <source>
        <dbReference type="ARBA" id="ARBA00022932"/>
    </source>
</evidence>
<evidence type="ECO:0000256" key="1">
    <source>
        <dbReference type="ARBA" id="ARBA00004123"/>
    </source>
</evidence>
<dbReference type="PANTHER" id="PTHR10416:SF0">
    <property type="entry name" value="DNA POLYMERASE DELTA SUBUNIT 2"/>
    <property type="match status" value="1"/>
</dbReference>
<evidence type="ECO:0000256" key="10">
    <source>
        <dbReference type="SAM" id="MobiDB-lite"/>
    </source>
</evidence>
<evidence type="ECO:0000313" key="13">
    <source>
        <dbReference type="EMBL" id="KAF4853096.1"/>
    </source>
</evidence>
<dbReference type="AlphaFoldDB" id="A0A9P5ELI9"/>
<accession>A0A9P5ELI9</accession>
<dbReference type="GO" id="GO:0006281">
    <property type="term" value="P:DNA repair"/>
    <property type="evidence" value="ECO:0007669"/>
    <property type="project" value="UniProtKB-ARBA"/>
</dbReference>
<feature type="compositionally biased region" description="Polar residues" evidence="10">
    <location>
        <begin position="273"/>
        <end position="283"/>
    </location>
</feature>
<evidence type="ECO:0000256" key="4">
    <source>
        <dbReference type="ARBA" id="ARBA00022679"/>
    </source>
</evidence>
<dbReference type="GO" id="GO:0006273">
    <property type="term" value="P:lagging strand elongation"/>
    <property type="evidence" value="ECO:0007669"/>
    <property type="project" value="UniProtKB-ARBA"/>
</dbReference>